<dbReference type="GO" id="GO:0000981">
    <property type="term" value="F:DNA-binding transcription factor activity, RNA polymerase II-specific"/>
    <property type="evidence" value="ECO:0007669"/>
    <property type="project" value="TreeGrafter"/>
</dbReference>
<evidence type="ECO:0000256" key="4">
    <source>
        <dbReference type="ARBA" id="ARBA00023125"/>
    </source>
</evidence>
<dbReference type="PANTHER" id="PTHR12548">
    <property type="entry name" value="TRANSCRIPTION FACTOR DP"/>
    <property type="match status" value="1"/>
</dbReference>
<evidence type="ECO:0000256" key="6">
    <source>
        <dbReference type="ARBA" id="ARBA00023242"/>
    </source>
</evidence>
<dbReference type="GO" id="GO:0005667">
    <property type="term" value="C:transcription regulator complex"/>
    <property type="evidence" value="ECO:0007669"/>
    <property type="project" value="InterPro"/>
</dbReference>
<evidence type="ECO:0000256" key="2">
    <source>
        <dbReference type="ARBA" id="ARBA00010940"/>
    </source>
</evidence>
<dbReference type="InterPro" id="IPR036390">
    <property type="entry name" value="WH_DNA-bd_sf"/>
</dbReference>
<dbReference type="GO" id="GO:0005634">
    <property type="term" value="C:nucleus"/>
    <property type="evidence" value="ECO:0007669"/>
    <property type="project" value="UniProtKB-SubCell"/>
</dbReference>
<comment type="similarity">
    <text evidence="2 7">Belongs to the E2F/DP family.</text>
</comment>
<dbReference type="Pfam" id="PF02319">
    <property type="entry name" value="WHD_E2F_TDP"/>
    <property type="match status" value="1"/>
</dbReference>
<protein>
    <recommendedName>
        <fullName evidence="12">E2F/DP family winged-helix DNA-binding domain-containing protein</fullName>
    </recommendedName>
</protein>
<comment type="subcellular location">
    <subcellularLocation>
        <location evidence="1 7">Nucleus</location>
    </subcellularLocation>
</comment>
<keyword evidence="4 7" id="KW-0238">DNA-binding</keyword>
<dbReference type="InterPro" id="IPR014889">
    <property type="entry name" value="Transc_factor_DP_C"/>
</dbReference>
<name>A0AA39HP91_9BILA</name>
<gene>
    <name evidence="10" type="ORF">QR680_003906</name>
</gene>
<dbReference type="Proteomes" id="UP001175271">
    <property type="component" value="Unassembled WGS sequence"/>
</dbReference>
<dbReference type="EMBL" id="JAUCMV010000003">
    <property type="protein sequence ID" value="KAK0408358.1"/>
    <property type="molecule type" value="Genomic_DNA"/>
</dbReference>
<dbReference type="SMART" id="SM01372">
    <property type="entry name" value="E2F_TDP"/>
    <property type="match status" value="1"/>
</dbReference>
<dbReference type="InterPro" id="IPR015648">
    <property type="entry name" value="Transcrpt_fac_DP"/>
</dbReference>
<dbReference type="InterPro" id="IPR038168">
    <property type="entry name" value="TF_DP_C_sf"/>
</dbReference>
<evidence type="ECO:0000256" key="3">
    <source>
        <dbReference type="ARBA" id="ARBA00023015"/>
    </source>
</evidence>
<reference evidence="10" key="1">
    <citation type="submission" date="2023-06" db="EMBL/GenBank/DDBJ databases">
        <title>Genomic analysis of the entomopathogenic nematode Steinernema hermaphroditum.</title>
        <authorList>
            <person name="Schwarz E.M."/>
            <person name="Heppert J.K."/>
            <person name="Baniya A."/>
            <person name="Schwartz H.T."/>
            <person name="Tan C.-H."/>
            <person name="Antoshechkin I."/>
            <person name="Sternberg P.W."/>
            <person name="Goodrich-Blair H."/>
            <person name="Dillman A.R."/>
        </authorList>
    </citation>
    <scope>NUCLEOTIDE SEQUENCE</scope>
    <source>
        <strain evidence="10">PS9179</strain>
        <tissue evidence="10">Whole animal</tissue>
    </source>
</reference>
<feature type="domain" description="E2F/DP family winged-helix DNA-binding" evidence="9">
    <location>
        <begin position="80"/>
        <end position="165"/>
    </location>
</feature>
<keyword evidence="3 7" id="KW-0805">Transcription regulation</keyword>
<accession>A0AA39HP91</accession>
<evidence type="ECO:0008006" key="12">
    <source>
        <dbReference type="Google" id="ProtNLM"/>
    </source>
</evidence>
<sequence length="410" mass="47185">MDLPYGARRQIVQFSVMRSQMRYRVKRRPILINAENRLIPAPVGEPKHSSQVTKRVIAEQLKLFESAGSLRVDTTEDNDTKVKGMKYYSKVAFDYIVEKKEATYQEITQEILKRYFDGVKDKTNKDDARDIRVARNVERRVYEVLNVMAAANIVSKDNKTVRFIGASVNARLQIREMNANAMKRREEVTRKKTELRNLVCQMASYRNLLERNRAAERIHGRPQSETTIPVPNIIVTTDRFTNVDVGITDDKTEYLFQFDRPFQVYDDIDLMKRLGLACGMENDLITLENIEKIKSYVPEALRPDIDQIVFMDPCQKTTMSGKGTPPRIGDALQNAKHHFRGIVHCAYFQRFGEFRAAHLELDSGGQPPLNEKEAVPFTDFMERLFPGRTETLDGCTIIDFSVPGKDYLLS</sequence>
<dbReference type="GO" id="GO:0051726">
    <property type="term" value="P:regulation of cell cycle"/>
    <property type="evidence" value="ECO:0007669"/>
    <property type="project" value="InterPro"/>
</dbReference>
<evidence type="ECO:0000259" key="8">
    <source>
        <dbReference type="SMART" id="SM01138"/>
    </source>
</evidence>
<dbReference type="PANTHER" id="PTHR12548:SF9">
    <property type="entry name" value="TRANSCRIPTION FACTOR DP"/>
    <property type="match status" value="1"/>
</dbReference>
<dbReference type="InterPro" id="IPR036388">
    <property type="entry name" value="WH-like_DNA-bd_sf"/>
</dbReference>
<evidence type="ECO:0000313" key="11">
    <source>
        <dbReference type="Proteomes" id="UP001175271"/>
    </source>
</evidence>
<dbReference type="InterPro" id="IPR037241">
    <property type="entry name" value="E2F-DP_heterodim"/>
</dbReference>
<dbReference type="SUPFAM" id="SSF46785">
    <property type="entry name" value="Winged helix' DNA-binding domain"/>
    <property type="match status" value="1"/>
</dbReference>
<evidence type="ECO:0000256" key="7">
    <source>
        <dbReference type="RuleBase" id="RU003796"/>
    </source>
</evidence>
<evidence type="ECO:0000256" key="1">
    <source>
        <dbReference type="ARBA" id="ARBA00004123"/>
    </source>
</evidence>
<keyword evidence="5 7" id="KW-0804">Transcription</keyword>
<dbReference type="Gene3D" id="1.20.140.80">
    <property type="entry name" value="Transcription factor DP"/>
    <property type="match status" value="1"/>
</dbReference>
<organism evidence="10 11">
    <name type="scientific">Steinernema hermaphroditum</name>
    <dbReference type="NCBI Taxonomy" id="289476"/>
    <lineage>
        <taxon>Eukaryota</taxon>
        <taxon>Metazoa</taxon>
        <taxon>Ecdysozoa</taxon>
        <taxon>Nematoda</taxon>
        <taxon>Chromadorea</taxon>
        <taxon>Rhabditida</taxon>
        <taxon>Tylenchina</taxon>
        <taxon>Panagrolaimomorpha</taxon>
        <taxon>Strongyloidoidea</taxon>
        <taxon>Steinernematidae</taxon>
        <taxon>Steinernema</taxon>
    </lineage>
</organism>
<dbReference type="Gene3D" id="1.10.10.10">
    <property type="entry name" value="Winged helix-like DNA-binding domain superfamily/Winged helix DNA-binding domain"/>
    <property type="match status" value="1"/>
</dbReference>
<dbReference type="AlphaFoldDB" id="A0AA39HP91"/>
<proteinExistence type="inferred from homology"/>
<keyword evidence="11" id="KW-1185">Reference proteome</keyword>
<dbReference type="Pfam" id="PF08781">
    <property type="entry name" value="DP"/>
    <property type="match status" value="1"/>
</dbReference>
<evidence type="ECO:0000313" key="10">
    <source>
        <dbReference type="EMBL" id="KAK0408358.1"/>
    </source>
</evidence>
<dbReference type="CDD" id="cd14458">
    <property type="entry name" value="DP_DD"/>
    <property type="match status" value="1"/>
</dbReference>
<dbReference type="GO" id="GO:0000977">
    <property type="term" value="F:RNA polymerase II transcription regulatory region sequence-specific DNA binding"/>
    <property type="evidence" value="ECO:0007669"/>
    <property type="project" value="TreeGrafter"/>
</dbReference>
<evidence type="ECO:0000256" key="5">
    <source>
        <dbReference type="ARBA" id="ARBA00023163"/>
    </source>
</evidence>
<dbReference type="InterPro" id="IPR003316">
    <property type="entry name" value="E2F_WHTH_DNA-bd_dom"/>
</dbReference>
<feature type="domain" description="Transcription factor DP C-terminal" evidence="8">
    <location>
        <begin position="172"/>
        <end position="315"/>
    </location>
</feature>
<evidence type="ECO:0000259" key="9">
    <source>
        <dbReference type="SMART" id="SM01372"/>
    </source>
</evidence>
<dbReference type="SUPFAM" id="SSF144074">
    <property type="entry name" value="E2F-DP heterodimerization region"/>
    <property type="match status" value="1"/>
</dbReference>
<dbReference type="SMART" id="SM01138">
    <property type="entry name" value="DP"/>
    <property type="match status" value="1"/>
</dbReference>
<keyword evidence="6 7" id="KW-0539">Nucleus</keyword>
<comment type="caution">
    <text evidence="10">The sequence shown here is derived from an EMBL/GenBank/DDBJ whole genome shotgun (WGS) entry which is preliminary data.</text>
</comment>